<evidence type="ECO:0000313" key="2">
    <source>
        <dbReference type="Proteomes" id="UP000322699"/>
    </source>
</evidence>
<sequence length="79" mass="8930">MTVIECEKRDRRTREKILTIFRGDASLRDHVELIEIEIEHSRIVLSGELPNGQLVQQLVPAIRRAGVLCQIAVNIEVAA</sequence>
<name>A0A5B1CDH7_9BACT</name>
<gene>
    <name evidence="1" type="ORF">LF1_17470</name>
</gene>
<dbReference type="RefSeq" id="WP_068260473.1">
    <property type="nucleotide sequence ID" value="NZ_LWSK01000016.1"/>
</dbReference>
<dbReference type="OrthoDB" id="289144at2"/>
<comment type="caution">
    <text evidence="1">The sequence shown here is derived from an EMBL/GenBank/DDBJ whole genome shotgun (WGS) entry which is preliminary data.</text>
</comment>
<evidence type="ECO:0000313" key="1">
    <source>
        <dbReference type="EMBL" id="KAA1259218.1"/>
    </source>
</evidence>
<protein>
    <recommendedName>
        <fullName evidence="3">BON domain-containing protein</fullName>
    </recommendedName>
</protein>
<keyword evidence="2" id="KW-1185">Reference proteome</keyword>
<dbReference type="AlphaFoldDB" id="A0A5B1CDH7"/>
<proteinExistence type="predicted"/>
<reference evidence="1 2" key="1">
    <citation type="submission" date="2019-08" db="EMBL/GenBank/DDBJ databases">
        <title>Deep-cultivation of Planctomycetes and their phenomic and genomic characterization uncovers novel biology.</title>
        <authorList>
            <person name="Wiegand S."/>
            <person name="Jogler M."/>
            <person name="Boedeker C."/>
            <person name="Pinto D."/>
            <person name="Vollmers J."/>
            <person name="Rivas-Marin E."/>
            <person name="Kohn T."/>
            <person name="Peeters S.H."/>
            <person name="Heuer A."/>
            <person name="Rast P."/>
            <person name="Oberbeckmann S."/>
            <person name="Bunk B."/>
            <person name="Jeske O."/>
            <person name="Meyerdierks A."/>
            <person name="Storesund J.E."/>
            <person name="Kallscheuer N."/>
            <person name="Luecker S."/>
            <person name="Lage O.M."/>
            <person name="Pohl T."/>
            <person name="Merkel B.J."/>
            <person name="Hornburger P."/>
            <person name="Mueller R.-W."/>
            <person name="Bruemmer F."/>
            <person name="Labrenz M."/>
            <person name="Spormann A.M."/>
            <person name="Op Den Camp H."/>
            <person name="Overmann J."/>
            <person name="Amann R."/>
            <person name="Jetten M.S.M."/>
            <person name="Mascher T."/>
            <person name="Medema M.H."/>
            <person name="Devos D.P."/>
            <person name="Kaster A.-K."/>
            <person name="Ovreas L."/>
            <person name="Rohde M."/>
            <person name="Galperin M.Y."/>
            <person name="Jogler C."/>
        </authorList>
    </citation>
    <scope>NUCLEOTIDE SEQUENCE [LARGE SCALE GENOMIC DNA]</scope>
    <source>
        <strain evidence="1 2">LF1</strain>
    </source>
</reference>
<dbReference type="EMBL" id="VRLW01000001">
    <property type="protein sequence ID" value="KAA1259218.1"/>
    <property type="molecule type" value="Genomic_DNA"/>
</dbReference>
<organism evidence="1 2">
    <name type="scientific">Rubripirellula obstinata</name>
    <dbReference type="NCBI Taxonomy" id="406547"/>
    <lineage>
        <taxon>Bacteria</taxon>
        <taxon>Pseudomonadati</taxon>
        <taxon>Planctomycetota</taxon>
        <taxon>Planctomycetia</taxon>
        <taxon>Pirellulales</taxon>
        <taxon>Pirellulaceae</taxon>
        <taxon>Rubripirellula</taxon>
    </lineage>
</organism>
<dbReference type="Proteomes" id="UP000322699">
    <property type="component" value="Unassembled WGS sequence"/>
</dbReference>
<accession>A0A5B1CDH7</accession>
<evidence type="ECO:0008006" key="3">
    <source>
        <dbReference type="Google" id="ProtNLM"/>
    </source>
</evidence>